<feature type="binding site" evidence="19">
    <location>
        <begin position="458"/>
        <end position="459"/>
    </location>
    <ligand>
        <name>phosphoenolpyruvate</name>
        <dbReference type="ChEBI" id="CHEBI:58702"/>
    </ligand>
</feature>
<evidence type="ECO:0000256" key="13">
    <source>
        <dbReference type="ARBA" id="ARBA00022723"/>
    </source>
</evidence>
<sequence length="578" mass="63643">MAEIRLSGIGVSEGIRIGKVIRYAHSVHNQQFNDIAEAGVAQEITRLAEAKEKCIQEIEQLIEQAQQTVGAEKTGIIQAQKSILLDPTFCPEMEKLISKQLFSAEKAVDQVVKKVMSIFENMPNEYMRERAADVRDVGNRLLAALTGVKGINLGEIREEVILIADDLAPTDTVQLNKKYIQAFVTQKGGKTSHTAIFSKTLGIPAVIGISAGLEQIQAGETIIVDGTAGLCIVNPEEETIRIYLERMAKEAKDENALAAYASQKAITKDGYQVEVGANIGTAADALYAVEQGAEGIGLLRTELVYMSEASLPDEERQFTLYRDIVQVMGNKPVIIRTLDIGGDKELSYLKIPKEMNPFLGYRAIRLCLDQKPLFITQLRAILRASAYGKVKIMFPMISGLEEWRIAKGIVEEVKEQLRAESSSFDEKIEVGIMVEVPSVAILAKQFAKEVDFFSIGTNDLVQYTLAVDRMNEKIDYLYDHFNPAIISLLQNVVNAAHAEGKFVGMCGGMAGDPKAVPLLLALGLDEFSMSATAIRKVKHTINQLELEKCQSLLADVLQMNTARDIRLKLESFGNENGI</sequence>
<feature type="binding site" evidence="20">
    <location>
        <position position="459"/>
    </location>
    <ligand>
        <name>Mg(2+)</name>
        <dbReference type="ChEBI" id="CHEBI:18420"/>
    </ligand>
</feature>
<evidence type="ECO:0000256" key="11">
    <source>
        <dbReference type="ARBA" id="ARBA00022679"/>
    </source>
</evidence>
<dbReference type="Gene3D" id="1.10.274.10">
    <property type="entry name" value="PtsI, HPr-binding domain"/>
    <property type="match status" value="1"/>
</dbReference>
<dbReference type="SUPFAM" id="SSF47831">
    <property type="entry name" value="Enzyme I of the PEP:sugar phosphotransferase system HPr-binding (sub)domain"/>
    <property type="match status" value="1"/>
</dbReference>
<evidence type="ECO:0000259" key="21">
    <source>
        <dbReference type="Pfam" id="PF00391"/>
    </source>
</evidence>
<evidence type="ECO:0000313" key="24">
    <source>
        <dbReference type="EMBL" id="CQR73062.1"/>
    </source>
</evidence>
<dbReference type="AlphaFoldDB" id="A0A0U1L075"/>
<dbReference type="Pfam" id="PF00391">
    <property type="entry name" value="PEP-utilizers"/>
    <property type="match status" value="1"/>
</dbReference>
<feature type="binding site" evidence="19">
    <location>
        <position position="469"/>
    </location>
    <ligand>
        <name>phosphoenolpyruvate</name>
        <dbReference type="ChEBI" id="CHEBI:58702"/>
    </ligand>
</feature>
<feature type="binding site" evidence="19">
    <location>
        <position position="336"/>
    </location>
    <ligand>
        <name>phosphoenolpyruvate</name>
        <dbReference type="ChEBI" id="CHEBI:58702"/>
    </ligand>
</feature>
<dbReference type="GO" id="GO:0008965">
    <property type="term" value="F:phosphoenolpyruvate-protein phosphotransferase activity"/>
    <property type="evidence" value="ECO:0007669"/>
    <property type="project" value="UniProtKB-EC"/>
</dbReference>
<dbReference type="InterPro" id="IPR008279">
    <property type="entry name" value="PEP-util_enz_mobile_dom"/>
</dbReference>
<evidence type="ECO:0000256" key="3">
    <source>
        <dbReference type="ARBA" id="ARBA00002728"/>
    </source>
</evidence>
<comment type="function">
    <text evidence="3 17">General (non sugar-specific) component of the phosphoenolpyruvate-dependent sugar phosphotransferase system (sugar PTS). This major carbohydrate active-transport system catalyzes the phosphorylation of incoming sugar substrates concomitantly with their translocation across the cell membrane. Enzyme I transfers the phosphoryl group from phosphoenolpyruvate (PEP) to the phosphoryl carrier protein (HPr).</text>
</comment>
<evidence type="ECO:0000256" key="7">
    <source>
        <dbReference type="ARBA" id="ARBA00016544"/>
    </source>
</evidence>
<keyword evidence="15 17" id="KW-0460">Magnesium</keyword>
<evidence type="ECO:0000256" key="18">
    <source>
        <dbReference type="PIRSR" id="PIRSR000732-1"/>
    </source>
</evidence>
<dbReference type="PANTHER" id="PTHR46244">
    <property type="entry name" value="PHOSPHOENOLPYRUVATE-PROTEIN PHOSPHOTRANSFERASE"/>
    <property type="match status" value="1"/>
</dbReference>
<dbReference type="InterPro" id="IPR006318">
    <property type="entry name" value="PTS_EI-like"/>
</dbReference>
<dbReference type="Proteomes" id="UP000049855">
    <property type="component" value="Unassembled WGS sequence"/>
</dbReference>
<dbReference type="InterPro" id="IPR036637">
    <property type="entry name" value="Phosphohistidine_dom_sf"/>
</dbReference>
<evidence type="ECO:0000256" key="15">
    <source>
        <dbReference type="ARBA" id="ARBA00022842"/>
    </source>
</evidence>
<evidence type="ECO:0000256" key="19">
    <source>
        <dbReference type="PIRSR" id="PIRSR000732-2"/>
    </source>
</evidence>
<dbReference type="GO" id="GO:0005737">
    <property type="term" value="C:cytoplasm"/>
    <property type="evidence" value="ECO:0007669"/>
    <property type="project" value="UniProtKB-SubCell"/>
</dbReference>
<dbReference type="EC" id="2.7.3.9" evidence="6 17"/>
<dbReference type="Gene3D" id="3.50.30.10">
    <property type="entry name" value="Phosphohistidine domain"/>
    <property type="match status" value="1"/>
</dbReference>
<reference evidence="25" key="1">
    <citation type="submission" date="2015-03" db="EMBL/GenBank/DDBJ databases">
        <authorList>
            <person name="Nijsse Bart"/>
        </authorList>
    </citation>
    <scope>NUCLEOTIDE SEQUENCE [LARGE SCALE GENOMIC DNA]</scope>
</reference>
<accession>A0A0U1L075</accession>
<evidence type="ECO:0000256" key="6">
    <source>
        <dbReference type="ARBA" id="ARBA00012232"/>
    </source>
</evidence>
<dbReference type="PRINTS" id="PR01736">
    <property type="entry name" value="PHPHTRNFRASE"/>
</dbReference>
<comment type="catalytic activity">
    <reaction evidence="1 17">
        <text>L-histidyl-[protein] + phosphoenolpyruvate = N(pros)-phospho-L-histidyl-[protein] + pyruvate</text>
        <dbReference type="Rhea" id="RHEA:23880"/>
        <dbReference type="Rhea" id="RHEA-COMP:9745"/>
        <dbReference type="Rhea" id="RHEA-COMP:9746"/>
        <dbReference type="ChEBI" id="CHEBI:15361"/>
        <dbReference type="ChEBI" id="CHEBI:29979"/>
        <dbReference type="ChEBI" id="CHEBI:58702"/>
        <dbReference type="ChEBI" id="CHEBI:64837"/>
        <dbReference type="EC" id="2.7.3.9"/>
    </reaction>
</comment>
<dbReference type="InterPro" id="IPR050499">
    <property type="entry name" value="PEP-utilizing_PTS_enzyme"/>
</dbReference>
<evidence type="ECO:0000256" key="17">
    <source>
        <dbReference type="PIRNR" id="PIRNR000732"/>
    </source>
</evidence>
<dbReference type="PROSITE" id="PS00742">
    <property type="entry name" value="PEP_ENZYMES_2"/>
    <property type="match status" value="1"/>
</dbReference>
<gene>
    <name evidence="24" type="ORF">SpAn4DRAFT_2294</name>
</gene>
<dbReference type="InterPro" id="IPR000121">
    <property type="entry name" value="PEP_util_C"/>
</dbReference>
<dbReference type="PIRSF" id="PIRSF000732">
    <property type="entry name" value="PTS_enzyme_I"/>
    <property type="match status" value="1"/>
</dbReference>
<dbReference type="InterPro" id="IPR023151">
    <property type="entry name" value="PEP_util_CS"/>
</dbReference>
<evidence type="ECO:0000256" key="14">
    <source>
        <dbReference type="ARBA" id="ARBA00022777"/>
    </source>
</evidence>
<evidence type="ECO:0000256" key="8">
    <source>
        <dbReference type="ARBA" id="ARBA00022448"/>
    </source>
</evidence>
<dbReference type="Gene3D" id="3.20.20.60">
    <property type="entry name" value="Phosphoenolpyruvate-binding domains"/>
    <property type="match status" value="1"/>
</dbReference>
<evidence type="ECO:0000256" key="16">
    <source>
        <dbReference type="ARBA" id="ARBA00033235"/>
    </source>
</evidence>
<dbReference type="EMBL" id="CTRP01000012">
    <property type="protein sequence ID" value="CQR73062.1"/>
    <property type="molecule type" value="Genomic_DNA"/>
</dbReference>
<evidence type="ECO:0000313" key="25">
    <source>
        <dbReference type="Proteomes" id="UP000049855"/>
    </source>
</evidence>
<dbReference type="Pfam" id="PF05524">
    <property type="entry name" value="PEP-utilisers_N"/>
    <property type="match status" value="1"/>
</dbReference>
<feature type="active site" description="Tele-phosphohistidine intermediate" evidence="18">
    <location>
        <position position="193"/>
    </location>
</feature>
<evidence type="ECO:0000256" key="5">
    <source>
        <dbReference type="ARBA" id="ARBA00007837"/>
    </source>
</evidence>
<feature type="domain" description="PEP-utilising enzyme mobile" evidence="21">
    <location>
        <begin position="157"/>
        <end position="229"/>
    </location>
</feature>
<dbReference type="InterPro" id="IPR008731">
    <property type="entry name" value="PTS_EIN"/>
</dbReference>
<keyword evidence="9 17" id="KW-0963">Cytoplasm</keyword>
<evidence type="ECO:0000256" key="4">
    <source>
        <dbReference type="ARBA" id="ARBA00004496"/>
    </source>
</evidence>
<keyword evidence="24" id="KW-0670">Pyruvate</keyword>
<feature type="binding site" evidence="19">
    <location>
        <position position="300"/>
    </location>
    <ligand>
        <name>phosphoenolpyruvate</name>
        <dbReference type="ChEBI" id="CHEBI:58702"/>
    </ligand>
</feature>
<keyword evidence="8 17" id="KW-0813">Transport</keyword>
<keyword evidence="25" id="KW-1185">Reference proteome</keyword>
<comment type="similarity">
    <text evidence="5 17">Belongs to the PEP-utilizing enzyme family.</text>
</comment>
<dbReference type="GO" id="GO:0009401">
    <property type="term" value="P:phosphoenolpyruvate-dependent sugar phosphotransferase system"/>
    <property type="evidence" value="ECO:0007669"/>
    <property type="project" value="UniProtKB-KW"/>
</dbReference>
<keyword evidence="14 17" id="KW-0418">Kinase</keyword>
<dbReference type="Pfam" id="PF02896">
    <property type="entry name" value="PEP-utilizers_C"/>
    <property type="match status" value="1"/>
</dbReference>
<evidence type="ECO:0000256" key="10">
    <source>
        <dbReference type="ARBA" id="ARBA00022597"/>
    </source>
</evidence>
<keyword evidence="10 17" id="KW-0762">Sugar transport</keyword>
<dbReference type="InterPro" id="IPR040442">
    <property type="entry name" value="Pyrv_kinase-like_dom_sf"/>
</dbReference>
<evidence type="ECO:0000256" key="20">
    <source>
        <dbReference type="PIRSR" id="PIRSR000732-3"/>
    </source>
</evidence>
<evidence type="ECO:0000259" key="23">
    <source>
        <dbReference type="Pfam" id="PF05524"/>
    </source>
</evidence>
<proteinExistence type="inferred from homology"/>
<dbReference type="SUPFAM" id="SSF52009">
    <property type="entry name" value="Phosphohistidine domain"/>
    <property type="match status" value="1"/>
</dbReference>
<dbReference type="GO" id="GO:0016301">
    <property type="term" value="F:kinase activity"/>
    <property type="evidence" value="ECO:0007669"/>
    <property type="project" value="UniProtKB-KW"/>
</dbReference>
<keyword evidence="11 17" id="KW-0808">Transferase</keyword>
<protein>
    <recommendedName>
        <fullName evidence="7 17">Phosphoenolpyruvate-protein phosphotransferase</fullName>
        <ecNumber evidence="6 17">2.7.3.9</ecNumber>
    </recommendedName>
    <alternativeName>
        <fullName evidence="16 17">Phosphotransferase system, enzyme I</fullName>
    </alternativeName>
</protein>
<dbReference type="SUPFAM" id="SSF51621">
    <property type="entry name" value="Phosphoenolpyruvate/pyruvate domain"/>
    <property type="match status" value="1"/>
</dbReference>
<dbReference type="InterPro" id="IPR015813">
    <property type="entry name" value="Pyrv/PenolPyrv_kinase-like_dom"/>
</dbReference>
<dbReference type="RefSeq" id="WP_021167870.1">
    <property type="nucleotide sequence ID" value="NZ_CTRP01000012.1"/>
</dbReference>
<name>A0A0U1L075_9FIRM</name>
<keyword evidence="13 17" id="KW-0479">Metal-binding</keyword>
<feature type="domain" description="Phosphotransferase system enzyme I N-terminal" evidence="23">
    <location>
        <begin position="7"/>
        <end position="130"/>
    </location>
</feature>
<organism evidence="24 25">
    <name type="scientific">Sporomusa ovata</name>
    <dbReference type="NCBI Taxonomy" id="2378"/>
    <lineage>
        <taxon>Bacteria</taxon>
        <taxon>Bacillati</taxon>
        <taxon>Bacillota</taxon>
        <taxon>Negativicutes</taxon>
        <taxon>Selenomonadales</taxon>
        <taxon>Sporomusaceae</taxon>
        <taxon>Sporomusa</taxon>
    </lineage>
</organism>
<evidence type="ECO:0000256" key="2">
    <source>
        <dbReference type="ARBA" id="ARBA00001946"/>
    </source>
</evidence>
<comment type="cofactor">
    <cofactor evidence="2 17 20">
        <name>Mg(2+)</name>
        <dbReference type="ChEBI" id="CHEBI:18420"/>
    </cofactor>
</comment>
<dbReference type="PANTHER" id="PTHR46244:SF3">
    <property type="entry name" value="PHOSPHOENOLPYRUVATE-PROTEIN PHOSPHOTRANSFERASE"/>
    <property type="match status" value="1"/>
</dbReference>
<evidence type="ECO:0000256" key="12">
    <source>
        <dbReference type="ARBA" id="ARBA00022683"/>
    </source>
</evidence>
<dbReference type="NCBIfam" id="TIGR01417">
    <property type="entry name" value="PTS_I_fam"/>
    <property type="match status" value="1"/>
</dbReference>
<feature type="active site" description="Proton donor" evidence="18">
    <location>
        <position position="506"/>
    </location>
</feature>
<feature type="domain" description="PEP-utilising enzyme C-terminal" evidence="22">
    <location>
        <begin position="258"/>
        <end position="545"/>
    </location>
</feature>
<evidence type="ECO:0000256" key="1">
    <source>
        <dbReference type="ARBA" id="ARBA00000683"/>
    </source>
</evidence>
<feature type="binding site" evidence="20">
    <location>
        <position position="435"/>
    </location>
    <ligand>
        <name>Mg(2+)</name>
        <dbReference type="ChEBI" id="CHEBI:18420"/>
    </ligand>
</feature>
<keyword evidence="12 17" id="KW-0598">Phosphotransferase system</keyword>
<dbReference type="GO" id="GO:0046872">
    <property type="term" value="F:metal ion binding"/>
    <property type="evidence" value="ECO:0007669"/>
    <property type="project" value="UniProtKB-KW"/>
</dbReference>
<dbReference type="InterPro" id="IPR036618">
    <property type="entry name" value="PtsI_HPr-bd_sf"/>
</dbReference>
<dbReference type="InterPro" id="IPR024692">
    <property type="entry name" value="PTS_EI"/>
</dbReference>
<comment type="subcellular location">
    <subcellularLocation>
        <location evidence="4 17">Cytoplasm</location>
    </subcellularLocation>
</comment>
<evidence type="ECO:0000256" key="9">
    <source>
        <dbReference type="ARBA" id="ARBA00022490"/>
    </source>
</evidence>
<evidence type="ECO:0000259" key="22">
    <source>
        <dbReference type="Pfam" id="PF02896"/>
    </source>
</evidence>